<evidence type="ECO:0000256" key="5">
    <source>
        <dbReference type="SAM" id="Phobius"/>
    </source>
</evidence>
<protein>
    <recommendedName>
        <fullName evidence="6">NfeD-like C-terminal domain-containing protein</fullName>
    </recommendedName>
</protein>
<dbReference type="RefSeq" id="WP_147589991.1">
    <property type="nucleotide sequence ID" value="NZ_CATXLH010000036.1"/>
</dbReference>
<evidence type="ECO:0000259" key="6">
    <source>
        <dbReference type="Pfam" id="PF01957"/>
    </source>
</evidence>
<dbReference type="InterPro" id="IPR012340">
    <property type="entry name" value="NA-bd_OB-fold"/>
</dbReference>
<comment type="caution">
    <text evidence="7">The sequence shown here is derived from an EMBL/GenBank/DDBJ whole genome shotgun (WGS) entry which is preliminary data.</text>
</comment>
<sequence>MDIFIIALLIFIGLVMVILEVFFLPGITIAGISAVLFFVGAVFYAFMQLGEFAGYITIAVSVIVTIVGIVIFIRSRSLDRMALKTTIDSVAPTLVSDQIKVGDEGVTLSRLNPMGSVLINDVTVEARTREDFIDEDTPVVVEKVDRTTVIVQKKENEKQV</sequence>
<name>A0A316R3E6_9BACT</name>
<feature type="transmembrane region" description="Helical" evidence="5">
    <location>
        <begin position="29"/>
        <end position="46"/>
    </location>
</feature>
<keyword evidence="4 5" id="KW-0472">Membrane</keyword>
<proteinExistence type="predicted"/>
<keyword evidence="3 5" id="KW-1133">Transmembrane helix</keyword>
<dbReference type="PANTHER" id="PTHR33507">
    <property type="entry name" value="INNER MEMBRANE PROTEIN YBBJ"/>
    <property type="match status" value="1"/>
</dbReference>
<dbReference type="InterPro" id="IPR052165">
    <property type="entry name" value="Membrane_assoc_protease"/>
</dbReference>
<dbReference type="Gene3D" id="2.40.50.140">
    <property type="entry name" value="Nucleic acid-binding proteins"/>
    <property type="match status" value="1"/>
</dbReference>
<evidence type="ECO:0000256" key="1">
    <source>
        <dbReference type="ARBA" id="ARBA00004141"/>
    </source>
</evidence>
<evidence type="ECO:0000256" key="2">
    <source>
        <dbReference type="ARBA" id="ARBA00022692"/>
    </source>
</evidence>
<comment type="subcellular location">
    <subcellularLocation>
        <location evidence="1">Membrane</location>
        <topology evidence="1">Multi-pass membrane protein</topology>
    </subcellularLocation>
</comment>
<feature type="transmembrane region" description="Helical" evidence="5">
    <location>
        <begin position="52"/>
        <end position="73"/>
    </location>
</feature>
<evidence type="ECO:0000256" key="3">
    <source>
        <dbReference type="ARBA" id="ARBA00022989"/>
    </source>
</evidence>
<reference evidence="7 8" key="1">
    <citation type="journal article" date="2018" name="Nat. Biotechnol.">
        <title>A standardized bacterial taxonomy based on genome phylogeny substantially revises the tree of life.</title>
        <authorList>
            <person name="Parks D.H."/>
            <person name="Chuvochina M."/>
            <person name="Waite D.W."/>
            <person name="Rinke C."/>
            <person name="Skarshewski A."/>
            <person name="Chaumeil P.A."/>
            <person name="Hugenholtz P."/>
        </authorList>
    </citation>
    <scope>NUCLEOTIDE SEQUENCE [LARGE SCALE GENOMIC DNA]</scope>
    <source>
        <strain evidence="7">UBA11482</strain>
    </source>
</reference>
<dbReference type="Pfam" id="PF01957">
    <property type="entry name" value="NfeD"/>
    <property type="match status" value="1"/>
</dbReference>
<dbReference type="PANTHER" id="PTHR33507:SF3">
    <property type="entry name" value="INNER MEMBRANE PROTEIN YBBJ"/>
    <property type="match status" value="1"/>
</dbReference>
<evidence type="ECO:0000313" key="8">
    <source>
        <dbReference type="Proteomes" id="UP000262954"/>
    </source>
</evidence>
<accession>A0A316R3E6</accession>
<dbReference type="GO" id="GO:0005886">
    <property type="term" value="C:plasma membrane"/>
    <property type="evidence" value="ECO:0007669"/>
    <property type="project" value="TreeGrafter"/>
</dbReference>
<feature type="domain" description="NfeD-like C-terminal" evidence="6">
    <location>
        <begin position="101"/>
        <end position="153"/>
    </location>
</feature>
<dbReference type="EMBL" id="DNWC01000145">
    <property type="protein sequence ID" value="HBJ09567.1"/>
    <property type="molecule type" value="Genomic_DNA"/>
</dbReference>
<evidence type="ECO:0000256" key="4">
    <source>
        <dbReference type="ARBA" id="ARBA00023136"/>
    </source>
</evidence>
<dbReference type="AlphaFoldDB" id="A0A316R3E6"/>
<keyword evidence="2 5" id="KW-0812">Transmembrane</keyword>
<dbReference type="InterPro" id="IPR002810">
    <property type="entry name" value="NfeD-like_C"/>
</dbReference>
<gene>
    <name evidence="7" type="ORF">DDY73_11255</name>
</gene>
<evidence type="ECO:0000313" key="7">
    <source>
        <dbReference type="EMBL" id="HBJ09567.1"/>
    </source>
</evidence>
<organism evidence="7 8">
    <name type="scientific">Coprobacter fastidiosus</name>
    <dbReference type="NCBI Taxonomy" id="1099853"/>
    <lineage>
        <taxon>Bacteria</taxon>
        <taxon>Pseudomonadati</taxon>
        <taxon>Bacteroidota</taxon>
        <taxon>Bacteroidia</taxon>
        <taxon>Bacteroidales</taxon>
        <taxon>Barnesiellaceae</taxon>
        <taxon>Coprobacter</taxon>
    </lineage>
</organism>
<dbReference type="Proteomes" id="UP000262954">
    <property type="component" value="Unassembled WGS sequence"/>
</dbReference>
<feature type="transmembrane region" description="Helical" evidence="5">
    <location>
        <begin position="6"/>
        <end position="24"/>
    </location>
</feature>